<keyword evidence="11" id="KW-0675">Receptor</keyword>
<dbReference type="Pfam" id="PF07715">
    <property type="entry name" value="Plug"/>
    <property type="match status" value="1"/>
</dbReference>
<organism evidence="11 12">
    <name type="scientific">Pelomonas baiyunensis</name>
    <dbReference type="NCBI Taxonomy" id="3299026"/>
    <lineage>
        <taxon>Bacteria</taxon>
        <taxon>Pseudomonadati</taxon>
        <taxon>Pseudomonadota</taxon>
        <taxon>Betaproteobacteria</taxon>
        <taxon>Burkholderiales</taxon>
        <taxon>Sphaerotilaceae</taxon>
        <taxon>Roseateles</taxon>
    </lineage>
</organism>
<dbReference type="Gene3D" id="2.170.130.10">
    <property type="entry name" value="TonB-dependent receptor, plug domain"/>
    <property type="match status" value="1"/>
</dbReference>
<evidence type="ECO:0000256" key="3">
    <source>
        <dbReference type="ARBA" id="ARBA00023136"/>
    </source>
</evidence>
<dbReference type="RefSeq" id="WP_394386596.1">
    <property type="nucleotide sequence ID" value="NZ_JBIGIB010000005.1"/>
</dbReference>
<evidence type="ECO:0000259" key="9">
    <source>
        <dbReference type="Pfam" id="PF00593"/>
    </source>
</evidence>
<dbReference type="InterPro" id="IPR036942">
    <property type="entry name" value="Beta-barrel_TonB_sf"/>
</dbReference>
<dbReference type="Gene3D" id="2.40.170.20">
    <property type="entry name" value="TonB-dependent receptor, beta-barrel domain"/>
    <property type="match status" value="1"/>
</dbReference>
<evidence type="ECO:0000256" key="5">
    <source>
        <dbReference type="RuleBase" id="RU003357"/>
    </source>
</evidence>
<dbReference type="InterPro" id="IPR012910">
    <property type="entry name" value="Plug_dom"/>
</dbReference>
<evidence type="ECO:0000256" key="4">
    <source>
        <dbReference type="ARBA" id="ARBA00023237"/>
    </source>
</evidence>
<dbReference type="SUPFAM" id="SSF56935">
    <property type="entry name" value="Porins"/>
    <property type="match status" value="1"/>
</dbReference>
<dbReference type="NCBIfam" id="TIGR01782">
    <property type="entry name" value="TonB-Xanth-Caul"/>
    <property type="match status" value="1"/>
</dbReference>
<keyword evidence="3 5" id="KW-0472">Membrane</keyword>
<proteinExistence type="inferred from homology"/>
<feature type="domain" description="TonB-dependent receptor-like beta-barrel" evidence="9">
    <location>
        <begin position="446"/>
        <end position="892"/>
    </location>
</feature>
<dbReference type="Proteomes" id="UP001606303">
    <property type="component" value="Unassembled WGS sequence"/>
</dbReference>
<sequence length="925" mass="100510">MKVPFKSSPIAIAAMIATIMAPTGAMAADAADVKQLETVSVQGLRQSLEKAQEAKRNADQVMDAIRAEDIGKFPDKTLGEALQRVAGVQVGRDKADVTSVLIRGLPDVATTLNGHEIFTAEGRRLAYQDLPVDSIAGVDVFKAQTPGQLEGGIAGLLNVRTRLPFDNKGLVTTFYAKLDRVNPIGNAGPDLNNPTIGGLVSNRWHTPLGEVGVLLDATYKRQHFNHAVQWVDVPDHIWNVRADGTGERNFSGTAPAGAALGSMGHVGGVYNQGKVERPSAHAALQWKPSQELELNTQLVYMGYKARTEEDYIGNITGWAPAAKNLVTAPQGPWCNTNKGNVCPILSGYFPAETNPASGVYSVDPYTFDSTQARDMKTTTAMWNVGGVYRSGPLKVESDAALSYSKFKVDDIVLDQAIIFPSAQVWFYDEQGHGGFKVTNPNSATPFLDANQFRLRALNQNWHDGIGRQLQWRNDVSYQTGHSWLPELLGGLRLSSHKAEAHGADSGRDVPGGGLNSQRPKPTDIFGAGIESLVPGIDRLGGAFLTPSVDYLLDQTDKIRSYYGFNTGRLAEDPNRMFKQKEDTVTLHGAGRFVTALGGVELSGVAGLRVVHLKRNLKGINQTGAYTDASGVAHAETFTPFDIDTAETNVLPSVNLRIDWGDNWVSRVAAGKTISRPNFGDLNPALALTPANPPNVPVGHGGSGNPDLKPVKSQSLDFSLEYYFARNGFVQGAAFYRKIDGYVYGLTRRETINGAPSDIGRPFNAGKGNLKGYELTAQKFLDFLPGWLSGFGASANFTYIDGKTDVADNVEQTSFSRRDLFGVSKKNINLSLLYEKDGLTGRVSVNHRDKYLEGLNGGQISTSNYVKASTYVDLGVGYRLTESLSLQFDALNVTAQHYESYMDSVYRPRDIRYQPRTYSVGLRVKL</sequence>
<dbReference type="InterPro" id="IPR010104">
    <property type="entry name" value="TonB_rcpt_bac"/>
</dbReference>
<evidence type="ECO:0000313" key="12">
    <source>
        <dbReference type="Proteomes" id="UP001606303"/>
    </source>
</evidence>
<accession>A0ABW7H2G6</accession>
<feature type="signal peptide" evidence="8">
    <location>
        <begin position="1"/>
        <end position="27"/>
    </location>
</feature>
<feature type="chain" id="PRO_5047267340" evidence="8">
    <location>
        <begin position="28"/>
        <end position="925"/>
    </location>
</feature>
<feature type="domain" description="TonB-dependent receptor plug" evidence="10">
    <location>
        <begin position="55"/>
        <end position="145"/>
    </location>
</feature>
<evidence type="ECO:0000256" key="1">
    <source>
        <dbReference type="ARBA" id="ARBA00004442"/>
    </source>
</evidence>
<gene>
    <name evidence="11" type="ORF">ACG01O_17560</name>
</gene>
<protein>
    <submittedName>
        <fullName evidence="11">TonB-dependent receptor</fullName>
    </submittedName>
</protein>
<comment type="caution">
    <text evidence="11">The sequence shown here is derived from an EMBL/GenBank/DDBJ whole genome shotgun (WGS) entry which is preliminary data.</text>
</comment>
<dbReference type="PANTHER" id="PTHR40980:SF3">
    <property type="entry name" value="TONB-DEPENDENT RECEPTOR-LIKE BETA-BARREL DOMAIN-CONTAINING PROTEIN"/>
    <property type="match status" value="1"/>
</dbReference>
<dbReference type="InterPro" id="IPR000531">
    <property type="entry name" value="Beta-barrel_TonB"/>
</dbReference>
<keyword evidence="12" id="KW-1185">Reference proteome</keyword>
<comment type="subcellular location">
    <subcellularLocation>
        <location evidence="1 5">Cell outer membrane</location>
    </subcellularLocation>
</comment>
<evidence type="ECO:0000256" key="2">
    <source>
        <dbReference type="ARBA" id="ARBA00009810"/>
    </source>
</evidence>
<keyword evidence="5" id="KW-0798">TonB box</keyword>
<comment type="similarity">
    <text evidence="2 5">Belongs to the TonB-dependent receptor family.</text>
</comment>
<name>A0ABW7H2G6_9BURK</name>
<evidence type="ECO:0000256" key="8">
    <source>
        <dbReference type="SAM" id="SignalP"/>
    </source>
</evidence>
<dbReference type="InterPro" id="IPR037066">
    <property type="entry name" value="Plug_dom_sf"/>
</dbReference>
<keyword evidence="8" id="KW-0732">Signal</keyword>
<evidence type="ECO:0000313" key="11">
    <source>
        <dbReference type="EMBL" id="MFG6468434.1"/>
    </source>
</evidence>
<evidence type="ECO:0000256" key="7">
    <source>
        <dbReference type="SAM" id="MobiDB-lite"/>
    </source>
</evidence>
<dbReference type="PANTHER" id="PTHR40980">
    <property type="entry name" value="PLUG DOMAIN-CONTAINING PROTEIN"/>
    <property type="match status" value="1"/>
</dbReference>
<keyword evidence="6" id="KW-0175">Coiled coil</keyword>
<dbReference type="Pfam" id="PF00593">
    <property type="entry name" value="TonB_dep_Rec_b-barrel"/>
    <property type="match status" value="1"/>
</dbReference>
<feature type="region of interest" description="Disordered" evidence="7">
    <location>
        <begin position="499"/>
        <end position="520"/>
    </location>
</feature>
<reference evidence="11 12" key="1">
    <citation type="submission" date="2024-08" db="EMBL/GenBank/DDBJ databases">
        <authorList>
            <person name="Lu H."/>
        </authorList>
    </citation>
    <scope>NUCLEOTIDE SEQUENCE [LARGE SCALE GENOMIC DNA]</scope>
    <source>
        <strain evidence="11 12">BYS87W</strain>
    </source>
</reference>
<keyword evidence="4" id="KW-0998">Cell outer membrane</keyword>
<evidence type="ECO:0000259" key="10">
    <source>
        <dbReference type="Pfam" id="PF07715"/>
    </source>
</evidence>
<dbReference type="EMBL" id="JBIGIB010000005">
    <property type="protein sequence ID" value="MFG6468434.1"/>
    <property type="molecule type" value="Genomic_DNA"/>
</dbReference>
<feature type="coiled-coil region" evidence="6">
    <location>
        <begin position="41"/>
        <end position="68"/>
    </location>
</feature>
<evidence type="ECO:0000256" key="6">
    <source>
        <dbReference type="SAM" id="Coils"/>
    </source>
</evidence>